<sequence length="57" mass="6734">MGFNAESSSANIKYLGYDRKNILERIKEVISFYGFHYINQIFFRAFEIGRNIFIFSG</sequence>
<accession>A0ACB0ZH43</accession>
<keyword evidence="2" id="KW-1185">Reference proteome</keyword>
<protein>
    <submittedName>
        <fullName evidence="1">Uncharacterized protein</fullName>
    </submittedName>
</protein>
<name>A0ACB0ZH43_MELEN</name>
<proteinExistence type="predicted"/>
<gene>
    <name evidence="1" type="ORF">MENTE1834_LOCUS24847</name>
</gene>
<evidence type="ECO:0000313" key="1">
    <source>
        <dbReference type="EMBL" id="CAK5077879.1"/>
    </source>
</evidence>
<comment type="caution">
    <text evidence="1">The sequence shown here is derived from an EMBL/GenBank/DDBJ whole genome shotgun (WGS) entry which is preliminary data.</text>
</comment>
<dbReference type="Proteomes" id="UP001497535">
    <property type="component" value="Unassembled WGS sequence"/>
</dbReference>
<evidence type="ECO:0000313" key="2">
    <source>
        <dbReference type="Proteomes" id="UP001497535"/>
    </source>
</evidence>
<organism evidence="1 2">
    <name type="scientific">Meloidogyne enterolobii</name>
    <name type="common">Root-knot nematode worm</name>
    <name type="synonym">Meloidogyne mayaguensis</name>
    <dbReference type="NCBI Taxonomy" id="390850"/>
    <lineage>
        <taxon>Eukaryota</taxon>
        <taxon>Metazoa</taxon>
        <taxon>Ecdysozoa</taxon>
        <taxon>Nematoda</taxon>
        <taxon>Chromadorea</taxon>
        <taxon>Rhabditida</taxon>
        <taxon>Tylenchina</taxon>
        <taxon>Tylenchomorpha</taxon>
        <taxon>Tylenchoidea</taxon>
        <taxon>Meloidogynidae</taxon>
        <taxon>Meloidogyninae</taxon>
        <taxon>Meloidogyne</taxon>
    </lineage>
</organism>
<reference evidence="1" key="1">
    <citation type="submission" date="2023-11" db="EMBL/GenBank/DDBJ databases">
        <authorList>
            <person name="Poullet M."/>
        </authorList>
    </citation>
    <scope>NUCLEOTIDE SEQUENCE</scope>
    <source>
        <strain evidence="1">E1834</strain>
    </source>
</reference>
<dbReference type="EMBL" id="CAVMJV010000033">
    <property type="protein sequence ID" value="CAK5077879.1"/>
    <property type="molecule type" value="Genomic_DNA"/>
</dbReference>